<dbReference type="AlphaFoldDB" id="A0A934VVY9"/>
<proteinExistence type="predicted"/>
<organism evidence="1 2">
    <name type="scientific">Luteolibacter pohnpeiensis</name>
    <dbReference type="NCBI Taxonomy" id="454153"/>
    <lineage>
        <taxon>Bacteria</taxon>
        <taxon>Pseudomonadati</taxon>
        <taxon>Verrucomicrobiota</taxon>
        <taxon>Verrucomicrobiia</taxon>
        <taxon>Verrucomicrobiales</taxon>
        <taxon>Verrucomicrobiaceae</taxon>
        <taxon>Luteolibacter</taxon>
    </lineage>
</organism>
<dbReference type="RefSeq" id="WP_200272920.1">
    <property type="nucleotide sequence ID" value="NZ_JAENIJ010000034.1"/>
</dbReference>
<protein>
    <submittedName>
        <fullName evidence="1">Uncharacterized protein</fullName>
    </submittedName>
</protein>
<sequence>MPSSRDRFTRADFDFLTSILAVGDKRSHLAKLWEDPDALRELLDLKEVLRGVLDSPAVIQVSPAFYFYVLVRHGFLQAGLTDSDLADYVAGVMARRVASSSGDFLQDVARGYTHAADFIAIISSSHGRMRFHLQVAAGNQFLILTGLYPGFLKRRCERTAAPDLAFYESFARQAYRGAADNPQAPGNTPRQLLGTLSEILPTARLSLNRIAEEFIFLGE</sequence>
<dbReference type="Proteomes" id="UP000603141">
    <property type="component" value="Unassembled WGS sequence"/>
</dbReference>
<dbReference type="EMBL" id="JAENIJ010000034">
    <property type="protein sequence ID" value="MBK1884077.1"/>
    <property type="molecule type" value="Genomic_DNA"/>
</dbReference>
<accession>A0A934VVY9</accession>
<evidence type="ECO:0000313" key="2">
    <source>
        <dbReference type="Proteomes" id="UP000603141"/>
    </source>
</evidence>
<gene>
    <name evidence="1" type="ORF">JIN85_16780</name>
</gene>
<keyword evidence="2" id="KW-1185">Reference proteome</keyword>
<comment type="caution">
    <text evidence="1">The sequence shown here is derived from an EMBL/GenBank/DDBJ whole genome shotgun (WGS) entry which is preliminary data.</text>
</comment>
<reference evidence="1" key="1">
    <citation type="submission" date="2021-01" db="EMBL/GenBank/DDBJ databases">
        <title>Modified the classification status of verrucomicrobia.</title>
        <authorList>
            <person name="Feng X."/>
        </authorList>
    </citation>
    <scope>NUCLEOTIDE SEQUENCE</scope>
    <source>
        <strain evidence="1">KCTC 22041</strain>
    </source>
</reference>
<name>A0A934VVY9_9BACT</name>
<evidence type="ECO:0000313" key="1">
    <source>
        <dbReference type="EMBL" id="MBK1884077.1"/>
    </source>
</evidence>